<dbReference type="RefSeq" id="XP_022134790.1">
    <property type="nucleotide sequence ID" value="XM_022279098.1"/>
</dbReference>
<evidence type="ECO:0000313" key="9">
    <source>
        <dbReference type="Proteomes" id="UP000504603"/>
    </source>
</evidence>
<feature type="transmembrane region" description="Helical" evidence="8">
    <location>
        <begin position="72"/>
        <end position="92"/>
    </location>
</feature>
<feature type="transmembrane region" description="Helical" evidence="8">
    <location>
        <begin position="104"/>
        <end position="121"/>
    </location>
</feature>
<keyword evidence="9" id="KW-1185">Reference proteome</keyword>
<keyword evidence="6" id="KW-0406">Ion transport</keyword>
<accession>A0A6J1BZB5</accession>
<evidence type="ECO:0000313" key="10">
    <source>
        <dbReference type="RefSeq" id="XP_022134790.1"/>
    </source>
</evidence>
<dbReference type="Proteomes" id="UP000504603">
    <property type="component" value="Unplaced"/>
</dbReference>
<dbReference type="PANTHER" id="PTHR31064">
    <property type="entry name" value="POTASSIUM TRANSPORT PROTEIN DDB_G0292412-RELATED"/>
    <property type="match status" value="1"/>
</dbReference>
<dbReference type="GO" id="GO:0030001">
    <property type="term" value="P:metal ion transport"/>
    <property type="evidence" value="ECO:0007669"/>
    <property type="project" value="UniProtKB-ARBA"/>
</dbReference>
<dbReference type="OrthoDB" id="9999863at2759"/>
<evidence type="ECO:0000256" key="7">
    <source>
        <dbReference type="ARBA" id="ARBA00023136"/>
    </source>
</evidence>
<comment type="subcellular location">
    <subcellularLocation>
        <location evidence="1">Membrane</location>
        <topology evidence="1">Multi-pass membrane protein</topology>
    </subcellularLocation>
</comment>
<dbReference type="InterPro" id="IPR051143">
    <property type="entry name" value="TrkH_K-transport"/>
</dbReference>
<evidence type="ECO:0000256" key="6">
    <source>
        <dbReference type="ARBA" id="ARBA00023065"/>
    </source>
</evidence>
<dbReference type="PANTHER" id="PTHR31064:SF38">
    <property type="entry name" value="CATION TRANSPORTER HKT1_4-RELATED"/>
    <property type="match status" value="1"/>
</dbReference>
<name>A0A6J1BZB5_MOMCH</name>
<evidence type="ECO:0000256" key="5">
    <source>
        <dbReference type="ARBA" id="ARBA00022989"/>
    </source>
</evidence>
<feature type="transmembrane region" description="Helical" evidence="8">
    <location>
        <begin position="12"/>
        <end position="31"/>
    </location>
</feature>
<evidence type="ECO:0000256" key="1">
    <source>
        <dbReference type="ARBA" id="ARBA00004141"/>
    </source>
</evidence>
<dbReference type="GO" id="GO:0008324">
    <property type="term" value="F:monoatomic cation transmembrane transporter activity"/>
    <property type="evidence" value="ECO:0007669"/>
    <property type="project" value="InterPro"/>
</dbReference>
<proteinExistence type="inferred from homology"/>
<keyword evidence="3" id="KW-0813">Transport</keyword>
<dbReference type="KEGG" id="mcha:111006975"/>
<feature type="transmembrane region" description="Helical" evidence="8">
    <location>
        <begin position="259"/>
        <end position="277"/>
    </location>
</feature>
<evidence type="ECO:0000256" key="3">
    <source>
        <dbReference type="ARBA" id="ARBA00022448"/>
    </source>
</evidence>
<gene>
    <name evidence="10" type="primary">LOC111006975</name>
</gene>
<sequence length="303" mass="34839">MPFMTLNKTFWIQLFYFISISSFGFLILTILKPRTDPSFRPTNLDLFYTSVSASTVSSMSAMKMEVFSNSQLITLTILMFLGGEIFTSMVGLHLRKFSITQSTFSVFITVSTLASCGYVPTNENMVVFRRNSGLLLMLIPQVLVGNTLYPFLLRILIWVIGRKKEMKLCDYLLKNSEEIGYLPILNIFYLPPYTSFLPLKDKERVEDDVHLQPLQKITRTRHEKALQNFLLSHLSYLTIFIIVICVIERKNMVEDPINFSVFNILLEVISAYGNVGFTTGYSCKRQLHPQNDCVDKWYGFSGK</sequence>
<dbReference type="GeneID" id="111006975"/>
<keyword evidence="4 8" id="KW-0812">Transmembrane</keyword>
<dbReference type="GO" id="GO:0005886">
    <property type="term" value="C:plasma membrane"/>
    <property type="evidence" value="ECO:0007669"/>
    <property type="project" value="TreeGrafter"/>
</dbReference>
<evidence type="ECO:0000256" key="2">
    <source>
        <dbReference type="ARBA" id="ARBA00010864"/>
    </source>
</evidence>
<keyword evidence="7 8" id="KW-0472">Membrane</keyword>
<feature type="transmembrane region" description="Helical" evidence="8">
    <location>
        <begin position="133"/>
        <end position="157"/>
    </location>
</feature>
<keyword evidence="5 8" id="KW-1133">Transmembrane helix</keyword>
<dbReference type="AlphaFoldDB" id="A0A6J1BZB5"/>
<evidence type="ECO:0000256" key="4">
    <source>
        <dbReference type="ARBA" id="ARBA00022692"/>
    </source>
</evidence>
<comment type="similarity">
    <text evidence="2">Belongs to the TrkH potassium transport family. HKT (TC 2.A.38.3) subfamily.</text>
</comment>
<organism evidence="9 10">
    <name type="scientific">Momordica charantia</name>
    <name type="common">Bitter gourd</name>
    <name type="synonym">Balsam pear</name>
    <dbReference type="NCBI Taxonomy" id="3673"/>
    <lineage>
        <taxon>Eukaryota</taxon>
        <taxon>Viridiplantae</taxon>
        <taxon>Streptophyta</taxon>
        <taxon>Embryophyta</taxon>
        <taxon>Tracheophyta</taxon>
        <taxon>Spermatophyta</taxon>
        <taxon>Magnoliopsida</taxon>
        <taxon>eudicotyledons</taxon>
        <taxon>Gunneridae</taxon>
        <taxon>Pentapetalae</taxon>
        <taxon>rosids</taxon>
        <taxon>fabids</taxon>
        <taxon>Cucurbitales</taxon>
        <taxon>Cucurbitaceae</taxon>
        <taxon>Momordiceae</taxon>
        <taxon>Momordica</taxon>
    </lineage>
</organism>
<feature type="transmembrane region" description="Helical" evidence="8">
    <location>
        <begin position="229"/>
        <end position="247"/>
    </location>
</feature>
<dbReference type="InterPro" id="IPR003445">
    <property type="entry name" value="Cat_transpt"/>
</dbReference>
<dbReference type="Pfam" id="PF02386">
    <property type="entry name" value="TrkH"/>
    <property type="match status" value="1"/>
</dbReference>
<reference evidence="10" key="1">
    <citation type="submission" date="2025-08" db="UniProtKB">
        <authorList>
            <consortium name="RefSeq"/>
        </authorList>
    </citation>
    <scope>IDENTIFICATION</scope>
    <source>
        <strain evidence="10">OHB3-1</strain>
    </source>
</reference>
<protein>
    <submittedName>
        <fullName evidence="10">Cation transporter HKT8-like</fullName>
    </submittedName>
</protein>
<evidence type="ECO:0000256" key="8">
    <source>
        <dbReference type="SAM" id="Phobius"/>
    </source>
</evidence>